<feature type="region of interest" description="Disordered" evidence="1">
    <location>
        <begin position="1"/>
        <end position="21"/>
    </location>
</feature>
<evidence type="ECO:0000313" key="2">
    <source>
        <dbReference type="EMBL" id="KAK7498181.1"/>
    </source>
</evidence>
<feature type="region of interest" description="Disordered" evidence="1">
    <location>
        <begin position="92"/>
        <end position="163"/>
    </location>
</feature>
<dbReference type="AlphaFoldDB" id="A0ABD0LG50"/>
<dbReference type="Proteomes" id="UP001519460">
    <property type="component" value="Unassembled WGS sequence"/>
</dbReference>
<sequence length="231" mass="25991">YAKRPWPWREGGKGETLTRDSTSYIRADQQLSGFACEAREIEREDRWKDSKIRLQSKGNYPHTMPELSYSPAALRLKTNSTGVKDLQLRQDFGINPGKNASPAKARNNPRVSQGPQPLQLVQATELNRETPPCSPTMIGRGKRSVPEPRQEQLDEEEDANDTRRVPETVSNFILIHSDQVPSPNWTGYFGSTSGASKQTVESADFHVVRMKAAETDKKDIEEVTLPLTAWL</sequence>
<name>A0ABD0LG50_9CAEN</name>
<dbReference type="EMBL" id="JACVVK020000052">
    <property type="protein sequence ID" value="KAK7498181.1"/>
    <property type="molecule type" value="Genomic_DNA"/>
</dbReference>
<comment type="caution">
    <text evidence="2">The sequence shown here is derived from an EMBL/GenBank/DDBJ whole genome shotgun (WGS) entry which is preliminary data.</text>
</comment>
<gene>
    <name evidence="2" type="ORF">BaRGS_00010441</name>
</gene>
<reference evidence="2 3" key="1">
    <citation type="journal article" date="2023" name="Sci. Data">
        <title>Genome assembly of the Korean intertidal mud-creeper Batillaria attramentaria.</title>
        <authorList>
            <person name="Patra A.K."/>
            <person name="Ho P.T."/>
            <person name="Jun S."/>
            <person name="Lee S.J."/>
            <person name="Kim Y."/>
            <person name="Won Y.J."/>
        </authorList>
    </citation>
    <scope>NUCLEOTIDE SEQUENCE [LARGE SCALE GENOMIC DNA]</scope>
    <source>
        <strain evidence="2">Wonlab-2016</strain>
    </source>
</reference>
<evidence type="ECO:0000256" key="1">
    <source>
        <dbReference type="SAM" id="MobiDB-lite"/>
    </source>
</evidence>
<evidence type="ECO:0000313" key="3">
    <source>
        <dbReference type="Proteomes" id="UP001519460"/>
    </source>
</evidence>
<protein>
    <submittedName>
        <fullName evidence="2">Uncharacterized protein</fullName>
    </submittedName>
</protein>
<feature type="non-terminal residue" evidence="2">
    <location>
        <position position="231"/>
    </location>
</feature>
<keyword evidence="3" id="KW-1185">Reference proteome</keyword>
<accession>A0ABD0LG50</accession>
<proteinExistence type="predicted"/>
<organism evidence="2 3">
    <name type="scientific">Batillaria attramentaria</name>
    <dbReference type="NCBI Taxonomy" id="370345"/>
    <lineage>
        <taxon>Eukaryota</taxon>
        <taxon>Metazoa</taxon>
        <taxon>Spiralia</taxon>
        <taxon>Lophotrochozoa</taxon>
        <taxon>Mollusca</taxon>
        <taxon>Gastropoda</taxon>
        <taxon>Caenogastropoda</taxon>
        <taxon>Sorbeoconcha</taxon>
        <taxon>Cerithioidea</taxon>
        <taxon>Batillariidae</taxon>
        <taxon>Batillaria</taxon>
    </lineage>
</organism>
<feature type="compositionally biased region" description="Polar residues" evidence="1">
    <location>
        <begin position="109"/>
        <end position="125"/>
    </location>
</feature>
<feature type="non-terminal residue" evidence="2">
    <location>
        <position position="1"/>
    </location>
</feature>